<accession>A0A5N6ZFP4</accession>
<evidence type="ECO:0000313" key="1">
    <source>
        <dbReference type="EMBL" id="KAE8356043.1"/>
    </source>
</evidence>
<dbReference type="AlphaFoldDB" id="A0A5N6ZFP4"/>
<proteinExistence type="predicted"/>
<reference evidence="2" key="1">
    <citation type="submission" date="2019-04" db="EMBL/GenBank/DDBJ databases">
        <title>Friends and foes A comparative genomics studyof 23 Aspergillus species from section Flavi.</title>
        <authorList>
            <consortium name="DOE Joint Genome Institute"/>
            <person name="Kjaerbolling I."/>
            <person name="Vesth T."/>
            <person name="Frisvad J.C."/>
            <person name="Nybo J.L."/>
            <person name="Theobald S."/>
            <person name="Kildgaard S."/>
            <person name="Isbrandt T."/>
            <person name="Kuo A."/>
            <person name="Sato A."/>
            <person name="Lyhne E.K."/>
            <person name="Kogle M.E."/>
            <person name="Wiebenga A."/>
            <person name="Kun R.S."/>
            <person name="Lubbers R.J."/>
            <person name="Makela M.R."/>
            <person name="Barry K."/>
            <person name="Chovatia M."/>
            <person name="Clum A."/>
            <person name="Daum C."/>
            <person name="Haridas S."/>
            <person name="He G."/>
            <person name="LaButti K."/>
            <person name="Lipzen A."/>
            <person name="Mondo S."/>
            <person name="Riley R."/>
            <person name="Salamov A."/>
            <person name="Simmons B.A."/>
            <person name="Magnuson J.K."/>
            <person name="Henrissat B."/>
            <person name="Mortensen U.H."/>
            <person name="Larsen T.O."/>
            <person name="Devries R.P."/>
            <person name="Grigoriev I.V."/>
            <person name="Machida M."/>
            <person name="Baker S.E."/>
            <person name="Andersen M.R."/>
        </authorList>
    </citation>
    <scope>NUCLEOTIDE SEQUENCE [LARGE SCALE GENOMIC DNA]</scope>
    <source>
        <strain evidence="2">CBS 553.77</strain>
    </source>
</reference>
<dbReference type="Proteomes" id="UP000327118">
    <property type="component" value="Unassembled WGS sequence"/>
</dbReference>
<keyword evidence="2" id="KW-1185">Reference proteome</keyword>
<gene>
    <name evidence="1" type="ORF">BDV28DRAFT_7130</name>
</gene>
<dbReference type="EMBL" id="ML739043">
    <property type="protein sequence ID" value="KAE8356043.1"/>
    <property type="molecule type" value="Genomic_DNA"/>
</dbReference>
<evidence type="ECO:0000313" key="2">
    <source>
        <dbReference type="Proteomes" id="UP000327118"/>
    </source>
</evidence>
<name>A0A5N6ZFP4_9EURO</name>
<protein>
    <submittedName>
        <fullName evidence="1">Uncharacterized protein</fullName>
    </submittedName>
</protein>
<dbReference type="OrthoDB" id="9983560at2759"/>
<organism evidence="1 2">
    <name type="scientific">Aspergillus coremiiformis</name>
    <dbReference type="NCBI Taxonomy" id="138285"/>
    <lineage>
        <taxon>Eukaryota</taxon>
        <taxon>Fungi</taxon>
        <taxon>Dikarya</taxon>
        <taxon>Ascomycota</taxon>
        <taxon>Pezizomycotina</taxon>
        <taxon>Eurotiomycetes</taxon>
        <taxon>Eurotiomycetidae</taxon>
        <taxon>Eurotiales</taxon>
        <taxon>Aspergillaceae</taxon>
        <taxon>Aspergillus</taxon>
        <taxon>Aspergillus subgen. Circumdati</taxon>
    </lineage>
</organism>
<sequence>MKWELVFRFGKPMSMRRVTALPSLEENYTRASTIELGTNYTGLTGYYFRMESFIATNMTVAQNQALQLRGSTCWITKVSPTHHGITLLITSIAVPQEYIGGTVVKTASRLMPRSVFQDNTLHQRTFAAHKDGVEKGLFTGFQISGTGTAINPTPGHCNSSRLA</sequence>